<evidence type="ECO:0000313" key="3">
    <source>
        <dbReference type="EMBL" id="MBA9088728.1"/>
    </source>
</evidence>
<proteinExistence type="predicted"/>
<evidence type="ECO:0000256" key="2">
    <source>
        <dbReference type="SAM" id="MobiDB-lite"/>
    </source>
</evidence>
<feature type="compositionally biased region" description="Polar residues" evidence="2">
    <location>
        <begin position="1"/>
        <end position="22"/>
    </location>
</feature>
<name>A0A7W3XUJ6_9BACL</name>
<comment type="caution">
    <text evidence="3">The sequence shown here is derived from an EMBL/GenBank/DDBJ whole genome shotgun (WGS) entry which is preliminary data.</text>
</comment>
<keyword evidence="1" id="KW-0175">Coiled coil</keyword>
<protein>
    <submittedName>
        <fullName evidence="3">Putative DNA-binding protein YlxM (UPF0122 family)</fullName>
    </submittedName>
</protein>
<dbReference type="RefSeq" id="WP_182540502.1">
    <property type="nucleotide sequence ID" value="NZ_JACJIP010000066.1"/>
</dbReference>
<keyword evidence="3" id="KW-0238">DNA-binding</keyword>
<reference evidence="3 4" key="1">
    <citation type="submission" date="2020-08" db="EMBL/GenBank/DDBJ databases">
        <title>Genomic Encyclopedia of Type Strains, Phase III (KMG-III): the genomes of soil and plant-associated and newly described type strains.</title>
        <authorList>
            <person name="Whitman W."/>
        </authorList>
    </citation>
    <scope>NUCLEOTIDE SEQUENCE [LARGE SCALE GENOMIC DNA]</scope>
    <source>
        <strain evidence="3 4">CECT 8693</strain>
    </source>
</reference>
<feature type="compositionally biased region" description="Low complexity" evidence="2">
    <location>
        <begin position="27"/>
        <end position="39"/>
    </location>
</feature>
<keyword evidence="4" id="KW-1185">Reference proteome</keyword>
<dbReference type="Proteomes" id="UP000567067">
    <property type="component" value="Unassembled WGS sequence"/>
</dbReference>
<accession>A0A7W3XUJ6</accession>
<dbReference type="EMBL" id="JACJIP010000066">
    <property type="protein sequence ID" value="MBA9088728.1"/>
    <property type="molecule type" value="Genomic_DNA"/>
</dbReference>
<evidence type="ECO:0000256" key="1">
    <source>
        <dbReference type="SAM" id="Coils"/>
    </source>
</evidence>
<dbReference type="AlphaFoldDB" id="A0A7W3XUJ6"/>
<feature type="region of interest" description="Disordered" evidence="2">
    <location>
        <begin position="1"/>
        <end position="39"/>
    </location>
</feature>
<gene>
    <name evidence="3" type="ORF">FHR92_005246</name>
</gene>
<sequence length="262" mass="29814">MPEETSANQSTEQVIDQQQVNTEHPAAETTATTQETAAEGIRVKYNKEERVIPNEEAPTWIQKGLNYDKLQERTAALEDQAKALERTAKVYGFTDIDSYLQALDKYEQEQAIREEAEKLGVDESVIIQHLAPMKQKLSEYEQQMQSVKEREAQLRLEQEVNQLKATYPDFEQYQLDALQLVIDKGYGIEDAYKLVSYQDKLANIGKQTEAETIRKIQQNAMTTPGALGAEGTEHKTGFAAMSKDEQRKFIEDVKAGRRTTFD</sequence>
<feature type="coiled-coil region" evidence="1">
    <location>
        <begin position="130"/>
        <end position="157"/>
    </location>
</feature>
<evidence type="ECO:0000313" key="4">
    <source>
        <dbReference type="Proteomes" id="UP000567067"/>
    </source>
</evidence>
<organism evidence="3 4">
    <name type="scientific">Fontibacillus solani</name>
    <dbReference type="NCBI Taxonomy" id="1572857"/>
    <lineage>
        <taxon>Bacteria</taxon>
        <taxon>Bacillati</taxon>
        <taxon>Bacillota</taxon>
        <taxon>Bacilli</taxon>
        <taxon>Bacillales</taxon>
        <taxon>Paenibacillaceae</taxon>
        <taxon>Fontibacillus</taxon>
    </lineage>
</organism>
<dbReference type="GO" id="GO:0003677">
    <property type="term" value="F:DNA binding"/>
    <property type="evidence" value="ECO:0007669"/>
    <property type="project" value="UniProtKB-KW"/>
</dbReference>